<dbReference type="SUPFAM" id="SSF48576">
    <property type="entry name" value="Terpenoid synthases"/>
    <property type="match status" value="1"/>
</dbReference>
<comment type="cofactor">
    <cofactor evidence="1">
        <name>Mg(2+)</name>
        <dbReference type="ChEBI" id="CHEBI:18420"/>
    </cofactor>
</comment>
<gene>
    <name evidence="8" type="ORF">AB2U05_28870</name>
</gene>
<evidence type="ECO:0000256" key="5">
    <source>
        <dbReference type="ARBA" id="ARBA00022842"/>
    </source>
</evidence>
<protein>
    <submittedName>
        <fullName evidence="8">Polyprenyl synthetase family protein</fullName>
        <ecNumber evidence="8">2.5.1.-</ecNumber>
    </submittedName>
</protein>
<dbReference type="InterPro" id="IPR033749">
    <property type="entry name" value="Polyprenyl_synt_CS"/>
</dbReference>
<dbReference type="PANTHER" id="PTHR12001:SF69">
    <property type="entry name" value="ALL TRANS-POLYPRENYL-DIPHOSPHATE SYNTHASE PDSS1"/>
    <property type="match status" value="1"/>
</dbReference>
<keyword evidence="5" id="KW-0460">Magnesium</keyword>
<comment type="similarity">
    <text evidence="2 6">Belongs to the FPP/GGPP synthase family.</text>
</comment>
<dbReference type="RefSeq" id="WP_369184659.1">
    <property type="nucleotide sequence ID" value="NZ_CP163445.1"/>
</dbReference>
<dbReference type="Pfam" id="PF00348">
    <property type="entry name" value="polyprenyl_synt"/>
    <property type="match status" value="1"/>
</dbReference>
<evidence type="ECO:0000256" key="6">
    <source>
        <dbReference type="RuleBase" id="RU004466"/>
    </source>
</evidence>
<dbReference type="EC" id="2.5.1.-" evidence="8"/>
<feature type="region of interest" description="Disordered" evidence="7">
    <location>
        <begin position="1"/>
        <end position="24"/>
    </location>
</feature>
<dbReference type="InterPro" id="IPR000092">
    <property type="entry name" value="Polyprenyl_synt"/>
</dbReference>
<dbReference type="InterPro" id="IPR008949">
    <property type="entry name" value="Isoprenoid_synthase_dom_sf"/>
</dbReference>
<reference evidence="8" key="1">
    <citation type="submission" date="2024-07" db="EMBL/GenBank/DDBJ databases">
        <authorList>
            <person name="Yu S.T."/>
        </authorList>
    </citation>
    <scope>NUCLEOTIDE SEQUENCE</scope>
    <source>
        <strain evidence="8">Y1</strain>
    </source>
</reference>
<accession>A0AB39TSJ3</accession>
<evidence type="ECO:0000256" key="4">
    <source>
        <dbReference type="ARBA" id="ARBA00022723"/>
    </source>
</evidence>
<dbReference type="GO" id="GO:0004659">
    <property type="term" value="F:prenyltransferase activity"/>
    <property type="evidence" value="ECO:0007669"/>
    <property type="project" value="InterPro"/>
</dbReference>
<dbReference type="PANTHER" id="PTHR12001">
    <property type="entry name" value="GERANYLGERANYL PYROPHOSPHATE SYNTHASE"/>
    <property type="match status" value="1"/>
</dbReference>
<dbReference type="SFLD" id="SFLDS00005">
    <property type="entry name" value="Isoprenoid_Synthase_Type_I"/>
    <property type="match status" value="1"/>
</dbReference>
<dbReference type="Gene3D" id="1.10.600.10">
    <property type="entry name" value="Farnesyl Diphosphate Synthase"/>
    <property type="match status" value="1"/>
</dbReference>
<dbReference type="PROSITE" id="PS00444">
    <property type="entry name" value="POLYPRENYL_SYNTHASE_2"/>
    <property type="match status" value="1"/>
</dbReference>
<sequence>MTSLTTGDAKSLPPHGRSAQQPDRLVDAITIADPELEARLRRRLAEVEQRLLECTHGDGTAPAADATSHLVAAGGKRMRPLLALLGAEFGDPGAAGIVDAAVITELVHVASLHHDDVMDAAPTRHGAPSVNARWGNTIAVLTGDRLLARIAKLAAGLGDGALRLYADTANRLVRGQLRELSGPAGPDDQPAHYFAVIADKSGSLISASVRLGARQAGAPHSAELALAEFGEYLGTAFQISDDLIDITSERSQSGKQPGTDLALGIPTLPVIFALNDTSAEGRELRELLEDGALGDEALRGRALDLLRSSPALDQARAVLNDHLDRARAALAELPPGPAVPALAALCDLITDRTG</sequence>
<organism evidence="8">
    <name type="scientific">Streptomyces sp. Y1</name>
    <dbReference type="NCBI Taxonomy" id="3238634"/>
    <lineage>
        <taxon>Bacteria</taxon>
        <taxon>Bacillati</taxon>
        <taxon>Actinomycetota</taxon>
        <taxon>Actinomycetes</taxon>
        <taxon>Kitasatosporales</taxon>
        <taxon>Streptomycetaceae</taxon>
        <taxon>Streptomyces</taxon>
    </lineage>
</organism>
<dbReference type="GO" id="GO:0008299">
    <property type="term" value="P:isoprenoid biosynthetic process"/>
    <property type="evidence" value="ECO:0007669"/>
    <property type="project" value="InterPro"/>
</dbReference>
<evidence type="ECO:0000256" key="1">
    <source>
        <dbReference type="ARBA" id="ARBA00001946"/>
    </source>
</evidence>
<evidence type="ECO:0000256" key="2">
    <source>
        <dbReference type="ARBA" id="ARBA00006706"/>
    </source>
</evidence>
<dbReference type="CDD" id="cd00685">
    <property type="entry name" value="Trans_IPPS_HT"/>
    <property type="match status" value="1"/>
</dbReference>
<dbReference type="AlphaFoldDB" id="A0AB39TSJ3"/>
<keyword evidence="3 6" id="KW-0808">Transferase</keyword>
<proteinExistence type="inferred from homology"/>
<evidence type="ECO:0000256" key="7">
    <source>
        <dbReference type="SAM" id="MobiDB-lite"/>
    </source>
</evidence>
<dbReference type="EMBL" id="CP163445">
    <property type="protein sequence ID" value="XDQ82201.1"/>
    <property type="molecule type" value="Genomic_DNA"/>
</dbReference>
<evidence type="ECO:0000313" key="8">
    <source>
        <dbReference type="EMBL" id="XDQ82201.1"/>
    </source>
</evidence>
<evidence type="ECO:0000256" key="3">
    <source>
        <dbReference type="ARBA" id="ARBA00022679"/>
    </source>
</evidence>
<name>A0AB39TSJ3_9ACTN</name>
<dbReference type="GO" id="GO:0046872">
    <property type="term" value="F:metal ion binding"/>
    <property type="evidence" value="ECO:0007669"/>
    <property type="project" value="UniProtKB-KW"/>
</dbReference>
<keyword evidence="4" id="KW-0479">Metal-binding</keyword>